<keyword evidence="1" id="KW-0539">Nucleus</keyword>
<dbReference type="CDD" id="cd12148">
    <property type="entry name" value="fungal_TF_MHR"/>
    <property type="match status" value="1"/>
</dbReference>
<feature type="region of interest" description="Disordered" evidence="2">
    <location>
        <begin position="1"/>
        <end position="61"/>
    </location>
</feature>
<proteinExistence type="predicted"/>
<evidence type="ECO:0000259" key="3">
    <source>
        <dbReference type="SMART" id="SM00906"/>
    </source>
</evidence>
<dbReference type="PANTHER" id="PTHR47783">
    <property type="entry name" value="ZN(II)2CYS6 TRANSCRIPTION FACTOR (EUROFUNG)-RELATED"/>
    <property type="match status" value="1"/>
</dbReference>
<comment type="caution">
    <text evidence="4">The sequence shown here is derived from an EMBL/GenBank/DDBJ whole genome shotgun (WGS) entry which is preliminary data.</text>
</comment>
<feature type="compositionally biased region" description="Low complexity" evidence="2">
    <location>
        <begin position="15"/>
        <end position="45"/>
    </location>
</feature>
<dbReference type="Proteomes" id="UP001437256">
    <property type="component" value="Unassembled WGS sequence"/>
</dbReference>
<feature type="region of interest" description="Disordered" evidence="2">
    <location>
        <begin position="690"/>
        <end position="732"/>
    </location>
</feature>
<name>A0ABR2ZUA1_9AGAR</name>
<gene>
    <name evidence="4" type="ORF">AAF712_007778</name>
</gene>
<dbReference type="Pfam" id="PF04082">
    <property type="entry name" value="Fungal_trans"/>
    <property type="match status" value="1"/>
</dbReference>
<feature type="compositionally biased region" description="Low complexity" evidence="2">
    <location>
        <begin position="187"/>
        <end position="203"/>
    </location>
</feature>
<dbReference type="EMBL" id="JBBXMP010000050">
    <property type="protein sequence ID" value="KAL0065267.1"/>
    <property type="molecule type" value="Genomic_DNA"/>
</dbReference>
<dbReference type="PANTHER" id="PTHR47783:SF1">
    <property type="entry name" value="ZN(II)2CYS6 TRANSCRIPTION FACTOR (EUROFUNG)"/>
    <property type="match status" value="1"/>
</dbReference>
<feature type="region of interest" description="Disordered" evidence="2">
    <location>
        <begin position="175"/>
        <end position="203"/>
    </location>
</feature>
<evidence type="ECO:0000256" key="1">
    <source>
        <dbReference type="ARBA" id="ARBA00023242"/>
    </source>
</evidence>
<evidence type="ECO:0000256" key="2">
    <source>
        <dbReference type="SAM" id="MobiDB-lite"/>
    </source>
</evidence>
<accession>A0ABR2ZUA1</accession>
<feature type="domain" description="Xylanolytic transcriptional activator regulatory" evidence="3">
    <location>
        <begin position="378"/>
        <end position="457"/>
    </location>
</feature>
<reference evidence="4 5" key="1">
    <citation type="submission" date="2024-05" db="EMBL/GenBank/DDBJ databases">
        <title>A draft genome resource for the thread blight pathogen Marasmius tenuissimus strain MS-2.</title>
        <authorList>
            <person name="Yulfo-Soto G.E."/>
            <person name="Baruah I.K."/>
            <person name="Amoako-Attah I."/>
            <person name="Bukari Y."/>
            <person name="Meinhardt L.W."/>
            <person name="Bailey B.A."/>
            <person name="Cohen S.P."/>
        </authorList>
    </citation>
    <scope>NUCLEOTIDE SEQUENCE [LARGE SCALE GENOMIC DNA]</scope>
    <source>
        <strain evidence="4 5">MS-2</strain>
    </source>
</reference>
<feature type="compositionally biased region" description="Low complexity" evidence="2">
    <location>
        <begin position="690"/>
        <end position="711"/>
    </location>
</feature>
<feature type="compositionally biased region" description="Low complexity" evidence="2">
    <location>
        <begin position="76"/>
        <end position="90"/>
    </location>
</feature>
<keyword evidence="5" id="KW-1185">Reference proteome</keyword>
<organism evidence="4 5">
    <name type="scientific">Marasmius tenuissimus</name>
    <dbReference type="NCBI Taxonomy" id="585030"/>
    <lineage>
        <taxon>Eukaryota</taxon>
        <taxon>Fungi</taxon>
        <taxon>Dikarya</taxon>
        <taxon>Basidiomycota</taxon>
        <taxon>Agaricomycotina</taxon>
        <taxon>Agaricomycetes</taxon>
        <taxon>Agaricomycetidae</taxon>
        <taxon>Agaricales</taxon>
        <taxon>Marasmiineae</taxon>
        <taxon>Marasmiaceae</taxon>
        <taxon>Marasmius</taxon>
    </lineage>
</organism>
<feature type="region of interest" description="Disordered" evidence="2">
    <location>
        <begin position="76"/>
        <end position="105"/>
    </location>
</feature>
<protein>
    <recommendedName>
        <fullName evidence="3">Xylanolytic transcriptional activator regulatory domain-containing protein</fullName>
    </recommendedName>
</protein>
<evidence type="ECO:0000313" key="4">
    <source>
        <dbReference type="EMBL" id="KAL0065267.1"/>
    </source>
</evidence>
<dbReference type="SMART" id="SM00906">
    <property type="entry name" value="Fungal_trans"/>
    <property type="match status" value="1"/>
</dbReference>
<feature type="region of interest" description="Disordered" evidence="2">
    <location>
        <begin position="528"/>
        <end position="559"/>
    </location>
</feature>
<dbReference type="InterPro" id="IPR007219">
    <property type="entry name" value="XnlR_reg_dom"/>
</dbReference>
<feature type="compositionally biased region" description="Basic and acidic residues" evidence="2">
    <location>
        <begin position="528"/>
        <end position="553"/>
    </location>
</feature>
<evidence type="ECO:0000313" key="5">
    <source>
        <dbReference type="Proteomes" id="UP001437256"/>
    </source>
</evidence>
<sequence length="868" mass="93362">MMDRRSTSSPQPFTHSAMPSHSHSLSHPSSSSRSGPLVPHGIIHPGRPPSPPPSHHTHLHGQSPLDVLLAAALPGSHSQWGGSSSTASASRSHHHPAVQGVGMRDTGMDGPAASIGNDGMDVPMDYSHPARSLGPLNTNTSTNEPPMVLHYNRPFGPTAIQPGLERISIAFRAPIPGSRCPSPSPPDSLTSPTVTSSSTSNSIPDIFSSNLSSSFSFEPIYYTRTPAYFPDNADNLHATTLTVTSSDSPYDPSSDIPKPIVLQKLIPLFFERMGSHFPFLTEGMLLSNIDHPDPGRRVTAPLIINAVCALGARFSDIPIMRSQARDTTSQSPATYGIPFAEKMKQLLVPLLGFPTSNTVAALLFLAYFSFGLNNEGALWTYSGMALRMAVDLGLHQIQDVGQKGKVNDRERLQRASDRLLWWSCFILDRTLAFGTGRPVTVKDKEIKALLPTEEEILVVQQAEQFGTGDPLSPDIGGSSHGLEGINVLGGLGGSAKAPSPFPYHVRMFQLYGSLAETINVVEPSWRPPKVDMESHANGHGREGGGKAANHDEGGDGDATNLAEAENTITSAYHSLPELMVFNAENLRIHAKHSSSPTFLALHLWYNTIIIMLYRPPLIHPRVNAAHSSLQDRLAVVNNSCLAITNILNSADLVDPFAYLASPFVNQCFFVAGSAWILDHRIRTGRDVLASSSSGVSVNPNGTSASTSTSSSDLHPPVSASRHASHSPSQPPYTHKLLNSSTSILAQMAISNFKLCKKALSRQSQYWMGVKWIEAVVDRYASATTRRGGLNEGVDTFVSPAEMAIFRRLVKRTTGESPLAESGTMMLSEEMVRALSEGGLKGMSEDDWALAYSFASFTAGPQGSQSGWA</sequence>